<evidence type="ECO:0000256" key="1">
    <source>
        <dbReference type="SAM" id="MobiDB-lite"/>
    </source>
</evidence>
<feature type="region of interest" description="Disordered" evidence="1">
    <location>
        <begin position="394"/>
        <end position="475"/>
    </location>
</feature>
<dbReference type="Proteomes" id="UP000077154">
    <property type="component" value="Unassembled WGS sequence"/>
</dbReference>
<feature type="compositionally biased region" description="Basic and acidic residues" evidence="1">
    <location>
        <begin position="456"/>
        <end position="471"/>
    </location>
</feature>
<reference evidence="2" key="1">
    <citation type="submission" date="2016-03" db="EMBL/GenBank/DDBJ databases">
        <title>Updated assembly of Pseudogymnoascus destructans, the fungus causing white-nose syndrome of bats.</title>
        <authorList>
            <person name="Palmer J.M."/>
            <person name="Drees K.P."/>
            <person name="Foster J.T."/>
            <person name="Lindner D.L."/>
        </authorList>
    </citation>
    <scope>NUCLEOTIDE SEQUENCE [LARGE SCALE GENOMIC DNA]</scope>
    <source>
        <strain evidence="2">20631-21</strain>
    </source>
</reference>
<sequence>MHSPVEAQSLSSLLQIASNPPRYPRNPSEPKRDPLVLYITRVPGSQDVILTPLKPDLKNLKELDVASCLYYLHRNVPSDAALVVDLSTHPVHPPTPHIARKPLPTSSAPITTDLAARPPPHAAIPTVTPLEPPRPSSPPPKPARRPLNDPISALPLKPPPLAPPRRPLGPRPLALATPATVPATEGEENAPLLPPRPYQEATTPTAAATFQARGRADTLFPTNPPSPINHSPTHPKATEPYTISLIRRDPPTGAQWTIGSLLISPRSTPSVVVTLITPGYTTFSNPPGEFRREINTDKPVTAVRRRGHRRGHSAFSTHSSDQTPLPHPKEPQAYTFPSPWSTTCIFATAPSGRALRCTHELPAVDAEGEPTVEGVVVSELRYNTPATSLFGLARPKHRHGDRHGEMGRRIPGTLPGALPRPASRTRPKSAPSSPLHAPSNCLAHESSWMGDEDGGDRDSGADLSLGREKAGGGRAGGRAKLGKLIVFGEGIKMLDLVVAGNMGVWYEGWGYKGSGEGEW</sequence>
<protein>
    <submittedName>
        <fullName evidence="2">Uncharacterized protein</fullName>
    </submittedName>
</protein>
<accession>A0A177A736</accession>
<dbReference type="eggNOG" id="ENOG502SD1F">
    <property type="taxonomic scope" value="Eukaryota"/>
</dbReference>
<evidence type="ECO:0000313" key="2">
    <source>
        <dbReference type="EMBL" id="OAF57520.1"/>
    </source>
</evidence>
<dbReference type="AlphaFoldDB" id="A0A177A736"/>
<gene>
    <name evidence="2" type="ORF">VC83_04517</name>
</gene>
<feature type="compositionally biased region" description="Pro residues" evidence="1">
    <location>
        <begin position="156"/>
        <end position="170"/>
    </location>
</feature>
<dbReference type="EMBL" id="KV441400">
    <property type="protein sequence ID" value="OAF57520.1"/>
    <property type="molecule type" value="Genomic_DNA"/>
</dbReference>
<dbReference type="GeneID" id="36287588"/>
<name>A0A177A736_9PEZI</name>
<feature type="region of interest" description="Disordered" evidence="1">
    <location>
        <begin position="94"/>
        <end position="195"/>
    </location>
</feature>
<organism evidence="2">
    <name type="scientific">Pseudogymnoascus destructans</name>
    <dbReference type="NCBI Taxonomy" id="655981"/>
    <lineage>
        <taxon>Eukaryota</taxon>
        <taxon>Fungi</taxon>
        <taxon>Dikarya</taxon>
        <taxon>Ascomycota</taxon>
        <taxon>Pezizomycotina</taxon>
        <taxon>Leotiomycetes</taxon>
        <taxon>Thelebolales</taxon>
        <taxon>Thelebolaceae</taxon>
        <taxon>Pseudogymnoascus</taxon>
    </lineage>
</organism>
<dbReference type="VEuPathDB" id="FungiDB:GMDG_08194"/>
<feature type="compositionally biased region" description="Polar residues" evidence="1">
    <location>
        <begin position="314"/>
        <end position="323"/>
    </location>
</feature>
<feature type="compositionally biased region" description="Pro residues" evidence="1">
    <location>
        <begin position="130"/>
        <end position="141"/>
    </location>
</feature>
<dbReference type="RefSeq" id="XP_024322809.1">
    <property type="nucleotide sequence ID" value="XM_024468148.1"/>
</dbReference>
<dbReference type="OrthoDB" id="5426191at2759"/>
<proteinExistence type="predicted"/>
<feature type="compositionally biased region" description="Low complexity" evidence="1">
    <location>
        <begin position="171"/>
        <end position="184"/>
    </location>
</feature>
<feature type="region of interest" description="Disordered" evidence="1">
    <location>
        <begin position="304"/>
        <end position="332"/>
    </location>
</feature>